<dbReference type="InterPro" id="IPR058240">
    <property type="entry name" value="rSAM_sf"/>
</dbReference>
<keyword evidence="3" id="KW-0479">Metal-binding</keyword>
<keyword evidence="4" id="KW-0408">Iron</keyword>
<dbReference type="InterPro" id="IPR025288">
    <property type="entry name" value="DUF4080"/>
</dbReference>
<dbReference type="PROSITE" id="PS51918">
    <property type="entry name" value="RADICAL_SAM"/>
    <property type="match status" value="1"/>
</dbReference>
<accession>A0ABU9Z363</accession>
<keyword evidence="2" id="KW-0949">S-adenosyl-L-methionine</keyword>
<dbReference type="InterPro" id="IPR007197">
    <property type="entry name" value="rSAM"/>
</dbReference>
<evidence type="ECO:0000256" key="3">
    <source>
        <dbReference type="ARBA" id="ARBA00022723"/>
    </source>
</evidence>
<keyword evidence="5" id="KW-0411">Iron-sulfur</keyword>
<dbReference type="PANTHER" id="PTHR43409:SF16">
    <property type="entry name" value="SLR0320 PROTEIN"/>
    <property type="match status" value="1"/>
</dbReference>
<dbReference type="Pfam" id="PF02310">
    <property type="entry name" value="B12-binding"/>
    <property type="match status" value="1"/>
</dbReference>
<dbReference type="RefSeq" id="WP_345921172.1">
    <property type="nucleotide sequence ID" value="NZ_JBDIVE010000012.1"/>
</dbReference>
<dbReference type="PANTHER" id="PTHR43409">
    <property type="entry name" value="ANAEROBIC MAGNESIUM-PROTOPORPHYRIN IX MONOMETHYL ESTER CYCLASE-RELATED"/>
    <property type="match status" value="1"/>
</dbReference>
<dbReference type="PROSITE" id="PS51332">
    <property type="entry name" value="B12_BINDING"/>
    <property type="match status" value="1"/>
</dbReference>
<dbReference type="Pfam" id="PF13311">
    <property type="entry name" value="DUF4080"/>
    <property type="match status" value="1"/>
</dbReference>
<gene>
    <name evidence="8" type="ORF">ABDB84_18060</name>
</gene>
<feature type="domain" description="B12-binding" evidence="6">
    <location>
        <begin position="11"/>
        <end position="153"/>
    </location>
</feature>
<feature type="domain" description="Radical SAM core" evidence="7">
    <location>
        <begin position="178"/>
        <end position="408"/>
    </location>
</feature>
<dbReference type="Gene3D" id="3.80.30.20">
    <property type="entry name" value="tm_1862 like domain"/>
    <property type="match status" value="1"/>
</dbReference>
<dbReference type="InterPro" id="IPR023404">
    <property type="entry name" value="rSAM_horseshoe"/>
</dbReference>
<sequence length="528" mass="59478">MSRELTPPPRACIILSTLNAKYIHASLGLRYLLANMARHGGEDLRACSLLREFTIARPPQEIAAALLAELPAGEGRQIIGFGVYIWNLAQTTAVVRLLKAARPTLKIVLGGPELSHEWQQQEIVQLADHLITGWGDVSFPKLCRALIHGPQPLQKVIAGEQPPLDEIELPYAEFSAEDLAHRLLYVEASRGCPFKCEFCLSALDKTAWAFDLDFFLGELDRLYARGARHFKFVDRTFNLKIEASLRVLQFFLERLDEGLFLHFELVPDHLPERLKAMIARFPPGVLQFEIGIQSFNPEVQQTISRRQDTARTLANLQWLLQESHAHLHTDLIFGLPGESLESFAAGFDQLYAIGPHEIQLGVLKRLRGTPIARHTAAFGMLYEETPPYTVLQTAAVDAATMQRFKRLARYWDLLANSGRFKRAMAMLCQGPSAFGAFLAFADWLWQWHPDTAGKTSGLRPEVLLDALFDYFTTQRGEEREHVRQLLRADYLDSGARSNPRCLSGLLGDRAAPQPMATKRLRQARHVAD</sequence>
<comment type="cofactor">
    <cofactor evidence="1">
        <name>[4Fe-4S] cluster</name>
        <dbReference type="ChEBI" id="CHEBI:49883"/>
    </cofactor>
</comment>
<evidence type="ECO:0000259" key="6">
    <source>
        <dbReference type="PROSITE" id="PS51332"/>
    </source>
</evidence>
<evidence type="ECO:0000256" key="5">
    <source>
        <dbReference type="ARBA" id="ARBA00023014"/>
    </source>
</evidence>
<dbReference type="SMART" id="SM00729">
    <property type="entry name" value="Elp3"/>
    <property type="match status" value="1"/>
</dbReference>
<name>A0ABU9Z363_9RHOO</name>
<dbReference type="InterPro" id="IPR006158">
    <property type="entry name" value="Cobalamin-bd"/>
</dbReference>
<reference evidence="8 9" key="1">
    <citation type="journal article" date="2018" name="Int. J. Syst. Evol. Microbiol.">
        <title>Uliginosibacterium sediminicola sp. nov., isolated from freshwater sediment.</title>
        <authorList>
            <person name="Hwang W.M."/>
            <person name="Kim S.M."/>
            <person name="Kang K."/>
            <person name="Ahn T.Y."/>
        </authorList>
    </citation>
    <scope>NUCLEOTIDE SEQUENCE [LARGE SCALE GENOMIC DNA]</scope>
    <source>
        <strain evidence="8 9">M1-21</strain>
    </source>
</reference>
<dbReference type="Gene3D" id="3.40.50.280">
    <property type="entry name" value="Cobalamin-binding domain"/>
    <property type="match status" value="1"/>
</dbReference>
<evidence type="ECO:0000259" key="7">
    <source>
        <dbReference type="PROSITE" id="PS51918"/>
    </source>
</evidence>
<dbReference type="EMBL" id="JBDIVE010000012">
    <property type="protein sequence ID" value="MEN3070395.1"/>
    <property type="molecule type" value="Genomic_DNA"/>
</dbReference>
<dbReference type="Pfam" id="PF04055">
    <property type="entry name" value="Radical_SAM"/>
    <property type="match status" value="1"/>
</dbReference>
<dbReference type="Proteomes" id="UP001410394">
    <property type="component" value="Unassembled WGS sequence"/>
</dbReference>
<dbReference type="CDD" id="cd01335">
    <property type="entry name" value="Radical_SAM"/>
    <property type="match status" value="1"/>
</dbReference>
<protein>
    <submittedName>
        <fullName evidence="8">DUF4080 domain-containing protein</fullName>
    </submittedName>
</protein>
<dbReference type="SFLD" id="SFLDS00029">
    <property type="entry name" value="Radical_SAM"/>
    <property type="match status" value="1"/>
</dbReference>
<organism evidence="8 9">
    <name type="scientific">Uliginosibacterium sediminicola</name>
    <dbReference type="NCBI Taxonomy" id="2024550"/>
    <lineage>
        <taxon>Bacteria</taxon>
        <taxon>Pseudomonadati</taxon>
        <taxon>Pseudomonadota</taxon>
        <taxon>Betaproteobacteria</taxon>
        <taxon>Rhodocyclales</taxon>
        <taxon>Zoogloeaceae</taxon>
        <taxon>Uliginosibacterium</taxon>
    </lineage>
</organism>
<proteinExistence type="predicted"/>
<dbReference type="InterPro" id="IPR051198">
    <property type="entry name" value="BchE-like"/>
</dbReference>
<evidence type="ECO:0000256" key="4">
    <source>
        <dbReference type="ARBA" id="ARBA00023004"/>
    </source>
</evidence>
<keyword evidence="9" id="KW-1185">Reference proteome</keyword>
<evidence type="ECO:0000313" key="9">
    <source>
        <dbReference type="Proteomes" id="UP001410394"/>
    </source>
</evidence>
<dbReference type="InterPro" id="IPR006638">
    <property type="entry name" value="Elp3/MiaA/NifB-like_rSAM"/>
</dbReference>
<evidence type="ECO:0000256" key="1">
    <source>
        <dbReference type="ARBA" id="ARBA00001966"/>
    </source>
</evidence>
<comment type="caution">
    <text evidence="8">The sequence shown here is derived from an EMBL/GenBank/DDBJ whole genome shotgun (WGS) entry which is preliminary data.</text>
</comment>
<dbReference type="SUPFAM" id="SSF102114">
    <property type="entry name" value="Radical SAM enzymes"/>
    <property type="match status" value="1"/>
</dbReference>
<evidence type="ECO:0000256" key="2">
    <source>
        <dbReference type="ARBA" id="ARBA00022691"/>
    </source>
</evidence>
<dbReference type="SFLD" id="SFLDG01082">
    <property type="entry name" value="B12-binding_domain_containing"/>
    <property type="match status" value="1"/>
</dbReference>
<evidence type="ECO:0000313" key="8">
    <source>
        <dbReference type="EMBL" id="MEN3070395.1"/>
    </source>
</evidence>